<gene>
    <name evidence="5" type="ORF">HGP29_23020</name>
</gene>
<dbReference type="SUPFAM" id="SSF53822">
    <property type="entry name" value="Periplasmic binding protein-like I"/>
    <property type="match status" value="1"/>
</dbReference>
<sequence length="336" mass="37879">MKPNQRIKLSDLASMLNLSTSTISRALNDHPRIPTETKKKVKALAKDLSYHPNPFAKGLLQKQTKTIGVLIPTFGDVFFSKTLESIEEELFVRGYKMIIVRSGKTAEQEKKACWELAKSHVDGIIAAISFDHENISFINDINDEGIPMLFLDRVLESVDANFVISDDYIGAFNAVKHLIASGRKNIIHLEGPEEVSTAFFRRQGYEEALRSEGIPIQENYIIQCKSEKVVKDKLIALEHHYDAVFCFNDYYAFEYLEFAQQRNIPVPIEVAVIGFSDAPMCQYTTPKLSSVDQSSGDMGKSAVDLLLNEISCLKNKKPIEYQTIKTKTSLVLRESC</sequence>
<keyword evidence="2" id="KW-0238">DNA-binding</keyword>
<dbReference type="Gene3D" id="1.10.260.40">
    <property type="entry name" value="lambda repressor-like DNA-binding domains"/>
    <property type="match status" value="1"/>
</dbReference>
<dbReference type="PANTHER" id="PTHR30146">
    <property type="entry name" value="LACI-RELATED TRANSCRIPTIONAL REPRESSOR"/>
    <property type="match status" value="1"/>
</dbReference>
<dbReference type="GO" id="GO:0000976">
    <property type="term" value="F:transcription cis-regulatory region binding"/>
    <property type="evidence" value="ECO:0007669"/>
    <property type="project" value="TreeGrafter"/>
</dbReference>
<dbReference type="PANTHER" id="PTHR30146:SF109">
    <property type="entry name" value="HTH-TYPE TRANSCRIPTIONAL REGULATOR GALS"/>
    <property type="match status" value="1"/>
</dbReference>
<dbReference type="AlphaFoldDB" id="A0A7X8SPN2"/>
<dbReference type="EMBL" id="JABAIL010000009">
    <property type="protein sequence ID" value="NLR94093.1"/>
    <property type="molecule type" value="Genomic_DNA"/>
</dbReference>
<dbReference type="Proteomes" id="UP000585050">
    <property type="component" value="Unassembled WGS sequence"/>
</dbReference>
<dbReference type="Gene3D" id="3.40.50.2300">
    <property type="match status" value="2"/>
</dbReference>
<dbReference type="GO" id="GO:0003700">
    <property type="term" value="F:DNA-binding transcription factor activity"/>
    <property type="evidence" value="ECO:0007669"/>
    <property type="project" value="TreeGrafter"/>
</dbReference>
<dbReference type="SUPFAM" id="SSF47413">
    <property type="entry name" value="lambda repressor-like DNA-binding domains"/>
    <property type="match status" value="1"/>
</dbReference>
<evidence type="ECO:0000259" key="4">
    <source>
        <dbReference type="PROSITE" id="PS50932"/>
    </source>
</evidence>
<protein>
    <submittedName>
        <fullName evidence="5">LacI family transcriptional regulator</fullName>
    </submittedName>
</protein>
<name>A0A7X8SPN2_9BACT</name>
<evidence type="ECO:0000256" key="2">
    <source>
        <dbReference type="ARBA" id="ARBA00023125"/>
    </source>
</evidence>
<dbReference type="CDD" id="cd01392">
    <property type="entry name" value="HTH_LacI"/>
    <property type="match status" value="1"/>
</dbReference>
<comment type="caution">
    <text evidence="5">The sequence shown here is derived from an EMBL/GenBank/DDBJ whole genome shotgun (WGS) entry which is preliminary data.</text>
</comment>
<accession>A0A7X8SPN2</accession>
<dbReference type="PROSITE" id="PS50932">
    <property type="entry name" value="HTH_LACI_2"/>
    <property type="match status" value="1"/>
</dbReference>
<keyword evidence="3" id="KW-0804">Transcription</keyword>
<dbReference type="CDD" id="cd06267">
    <property type="entry name" value="PBP1_LacI_sugar_binding-like"/>
    <property type="match status" value="1"/>
</dbReference>
<evidence type="ECO:0000313" key="6">
    <source>
        <dbReference type="Proteomes" id="UP000585050"/>
    </source>
</evidence>
<feature type="domain" description="HTH lacI-type" evidence="4">
    <location>
        <begin position="7"/>
        <end position="61"/>
    </location>
</feature>
<dbReference type="Pfam" id="PF00356">
    <property type="entry name" value="LacI"/>
    <property type="match status" value="1"/>
</dbReference>
<dbReference type="Pfam" id="PF13377">
    <property type="entry name" value="Peripla_BP_3"/>
    <property type="match status" value="1"/>
</dbReference>
<evidence type="ECO:0000256" key="1">
    <source>
        <dbReference type="ARBA" id="ARBA00023015"/>
    </source>
</evidence>
<dbReference type="SMART" id="SM00354">
    <property type="entry name" value="HTH_LACI"/>
    <property type="match status" value="1"/>
</dbReference>
<evidence type="ECO:0000256" key="3">
    <source>
        <dbReference type="ARBA" id="ARBA00023163"/>
    </source>
</evidence>
<dbReference type="InterPro" id="IPR000843">
    <property type="entry name" value="HTH_LacI"/>
</dbReference>
<dbReference type="InterPro" id="IPR046335">
    <property type="entry name" value="LacI/GalR-like_sensor"/>
</dbReference>
<proteinExistence type="predicted"/>
<organism evidence="5 6">
    <name type="scientific">Flammeovirga agarivorans</name>
    <dbReference type="NCBI Taxonomy" id="2726742"/>
    <lineage>
        <taxon>Bacteria</taxon>
        <taxon>Pseudomonadati</taxon>
        <taxon>Bacteroidota</taxon>
        <taxon>Cytophagia</taxon>
        <taxon>Cytophagales</taxon>
        <taxon>Flammeovirgaceae</taxon>
        <taxon>Flammeovirga</taxon>
    </lineage>
</organism>
<evidence type="ECO:0000313" key="5">
    <source>
        <dbReference type="EMBL" id="NLR94093.1"/>
    </source>
</evidence>
<dbReference type="InterPro" id="IPR010982">
    <property type="entry name" value="Lambda_DNA-bd_dom_sf"/>
</dbReference>
<keyword evidence="6" id="KW-1185">Reference proteome</keyword>
<reference evidence="5 6" key="1">
    <citation type="submission" date="2020-04" db="EMBL/GenBank/DDBJ databases">
        <title>Flammeovirga sp. SR4, a novel species isolated from seawater.</title>
        <authorList>
            <person name="Wang X."/>
        </authorList>
    </citation>
    <scope>NUCLEOTIDE SEQUENCE [LARGE SCALE GENOMIC DNA]</scope>
    <source>
        <strain evidence="5 6">SR4</strain>
    </source>
</reference>
<dbReference type="RefSeq" id="WP_168884804.1">
    <property type="nucleotide sequence ID" value="NZ_JABAIL010000009.1"/>
</dbReference>
<dbReference type="InterPro" id="IPR028082">
    <property type="entry name" value="Peripla_BP_I"/>
</dbReference>
<keyword evidence="1" id="KW-0805">Transcription regulation</keyword>